<protein>
    <submittedName>
        <fullName evidence="2">Uncharacterized protein</fullName>
    </submittedName>
</protein>
<accession>A0AA39YAI4</accession>
<evidence type="ECO:0000256" key="1">
    <source>
        <dbReference type="SAM" id="SignalP"/>
    </source>
</evidence>
<evidence type="ECO:0000313" key="3">
    <source>
        <dbReference type="Proteomes" id="UP001174936"/>
    </source>
</evidence>
<name>A0AA39YAI4_9PEZI</name>
<evidence type="ECO:0000313" key="2">
    <source>
        <dbReference type="EMBL" id="KAK0649052.1"/>
    </source>
</evidence>
<feature type="signal peptide" evidence="1">
    <location>
        <begin position="1"/>
        <end position="19"/>
    </location>
</feature>
<dbReference type="EMBL" id="JAULSV010000003">
    <property type="protein sequence ID" value="KAK0649052.1"/>
    <property type="molecule type" value="Genomic_DNA"/>
</dbReference>
<dbReference type="AlphaFoldDB" id="A0AA39YAI4"/>
<sequence length="372" mass="40720">MKFEAVVLFLGVVRGVVLPRDDTSSKVATIEAKNFKDLGAKRVQITYGPYLIPSSTDEATHGMVTSREMNALMPCRECFITGFTTDLRFEDGKTTANANKQMWLHHSGLMNLNRTDAACTHWPERMGVNGNERSSIDFTLKGTRKAGYYLRANDQVFLTIDAMNMAPAARNVTLVMEWEYLPGIPADFDIVFPIWLDVKGNCLNESSGAKAEDLVFTAKSATGWTAQHSGDLILAVPHIHDGNVNQQVFQDGKKVCESIPGYGETADFVSHNEGGDGHGHDHGTSEHTYHVSSITQCENVAKVAPGSKFTITSEYDMKTHTPMKDHDGSLEPIMGIQFLHLARPQAEGIKDILAMKNGDLDAFVAQVRGGGG</sequence>
<dbReference type="Proteomes" id="UP001174936">
    <property type="component" value="Unassembled WGS sequence"/>
</dbReference>
<dbReference type="InterPro" id="IPR011692">
    <property type="entry name" value="Stress_up-reg_Nod19"/>
</dbReference>
<feature type="chain" id="PRO_5041420035" evidence="1">
    <location>
        <begin position="20"/>
        <end position="372"/>
    </location>
</feature>
<keyword evidence="1" id="KW-0732">Signal</keyword>
<organism evidence="2 3">
    <name type="scientific">Cercophora newfieldiana</name>
    <dbReference type="NCBI Taxonomy" id="92897"/>
    <lineage>
        <taxon>Eukaryota</taxon>
        <taxon>Fungi</taxon>
        <taxon>Dikarya</taxon>
        <taxon>Ascomycota</taxon>
        <taxon>Pezizomycotina</taxon>
        <taxon>Sordariomycetes</taxon>
        <taxon>Sordariomycetidae</taxon>
        <taxon>Sordariales</taxon>
        <taxon>Lasiosphaeriaceae</taxon>
        <taxon>Cercophora</taxon>
    </lineage>
</organism>
<gene>
    <name evidence="2" type="ORF">B0T16DRAFT_444952</name>
</gene>
<keyword evidence="3" id="KW-1185">Reference proteome</keyword>
<comment type="caution">
    <text evidence="2">The sequence shown here is derived from an EMBL/GenBank/DDBJ whole genome shotgun (WGS) entry which is preliminary data.</text>
</comment>
<dbReference type="Pfam" id="PF07712">
    <property type="entry name" value="SURNod19"/>
    <property type="match status" value="1"/>
</dbReference>
<proteinExistence type="predicted"/>
<reference evidence="2" key="1">
    <citation type="submission" date="2023-06" db="EMBL/GenBank/DDBJ databases">
        <title>Genome-scale phylogeny and comparative genomics of the fungal order Sordariales.</title>
        <authorList>
            <consortium name="Lawrence Berkeley National Laboratory"/>
            <person name="Hensen N."/>
            <person name="Bonometti L."/>
            <person name="Westerberg I."/>
            <person name="Brannstrom I.O."/>
            <person name="Guillou S."/>
            <person name="Cros-Aarteil S."/>
            <person name="Calhoun S."/>
            <person name="Haridas S."/>
            <person name="Kuo A."/>
            <person name="Mondo S."/>
            <person name="Pangilinan J."/>
            <person name="Riley R."/>
            <person name="Labutti K."/>
            <person name="Andreopoulos B."/>
            <person name="Lipzen A."/>
            <person name="Chen C."/>
            <person name="Yanf M."/>
            <person name="Daum C."/>
            <person name="Ng V."/>
            <person name="Clum A."/>
            <person name="Steindorff A."/>
            <person name="Ohm R."/>
            <person name="Martin F."/>
            <person name="Silar P."/>
            <person name="Natvig D."/>
            <person name="Lalanne C."/>
            <person name="Gautier V."/>
            <person name="Ament-Velasquez S.L."/>
            <person name="Kruys A."/>
            <person name="Hutchinson M.I."/>
            <person name="Powell A.J."/>
            <person name="Barry K."/>
            <person name="Miller A.N."/>
            <person name="Grigoriev I.V."/>
            <person name="Debuchy R."/>
            <person name="Gladieux P."/>
            <person name="Thoren M.H."/>
            <person name="Johannesson H."/>
        </authorList>
    </citation>
    <scope>NUCLEOTIDE SEQUENCE</scope>
    <source>
        <strain evidence="2">SMH2532-1</strain>
    </source>
</reference>